<reference evidence="3 4" key="1">
    <citation type="submission" date="2024-06" db="EMBL/GenBank/DDBJ databases">
        <authorList>
            <person name="Kim D.-U."/>
        </authorList>
    </citation>
    <scope>NUCLEOTIDE SEQUENCE [LARGE SCALE GENOMIC DNA]</scope>
    <source>
        <strain evidence="3 4">KACC15460</strain>
    </source>
</reference>
<dbReference type="PANTHER" id="PTHR42850">
    <property type="entry name" value="METALLOPHOSPHOESTERASE"/>
    <property type="match status" value="1"/>
</dbReference>
<feature type="domain" description="Calcineurin-like phosphoesterase" evidence="2">
    <location>
        <begin position="1"/>
        <end position="179"/>
    </location>
</feature>
<evidence type="ECO:0000259" key="2">
    <source>
        <dbReference type="Pfam" id="PF12850"/>
    </source>
</evidence>
<dbReference type="CDD" id="cd00838">
    <property type="entry name" value="MPP_superfamily"/>
    <property type="match status" value="1"/>
</dbReference>
<proteinExistence type="inferred from homology"/>
<protein>
    <submittedName>
        <fullName evidence="3">Metallophosphoesterase family protein</fullName>
    </submittedName>
</protein>
<evidence type="ECO:0000313" key="4">
    <source>
        <dbReference type="Proteomes" id="UP001548832"/>
    </source>
</evidence>
<dbReference type="InterPro" id="IPR011152">
    <property type="entry name" value="Pesterase_MJ0912"/>
</dbReference>
<keyword evidence="4" id="KW-1185">Reference proteome</keyword>
<dbReference type="SUPFAM" id="SSF56300">
    <property type="entry name" value="Metallo-dependent phosphatases"/>
    <property type="match status" value="1"/>
</dbReference>
<dbReference type="RefSeq" id="WP_354459192.1">
    <property type="nucleotide sequence ID" value="NZ_JBEWSZ010000001.1"/>
</dbReference>
<dbReference type="Proteomes" id="UP001548832">
    <property type="component" value="Unassembled WGS sequence"/>
</dbReference>
<dbReference type="InterPro" id="IPR050126">
    <property type="entry name" value="Ap4A_hydrolase"/>
</dbReference>
<dbReference type="PIRSF" id="PIRSF000883">
    <property type="entry name" value="Pesterase_MJ0912"/>
    <property type="match status" value="1"/>
</dbReference>
<organism evidence="3 4">
    <name type="scientific">Mesorhizobium shangrilense</name>
    <dbReference type="NCBI Taxonomy" id="460060"/>
    <lineage>
        <taxon>Bacteria</taxon>
        <taxon>Pseudomonadati</taxon>
        <taxon>Pseudomonadota</taxon>
        <taxon>Alphaproteobacteria</taxon>
        <taxon>Hyphomicrobiales</taxon>
        <taxon>Phyllobacteriaceae</taxon>
        <taxon>Mesorhizobium</taxon>
    </lineage>
</organism>
<dbReference type="Pfam" id="PF12850">
    <property type="entry name" value="Metallophos_2"/>
    <property type="match status" value="1"/>
</dbReference>
<evidence type="ECO:0000256" key="1">
    <source>
        <dbReference type="ARBA" id="ARBA00008950"/>
    </source>
</evidence>
<evidence type="ECO:0000313" key="3">
    <source>
        <dbReference type="EMBL" id="MET2827149.1"/>
    </source>
</evidence>
<comment type="similarity">
    <text evidence="1">Belongs to the metallophosphoesterase superfamily. YfcE family.</text>
</comment>
<dbReference type="InterPro" id="IPR024654">
    <property type="entry name" value="Calcineurin-like_PHP_lpxH"/>
</dbReference>
<dbReference type="EMBL" id="JBEWSZ010000001">
    <property type="protein sequence ID" value="MET2827149.1"/>
    <property type="molecule type" value="Genomic_DNA"/>
</dbReference>
<dbReference type="PANTHER" id="PTHR42850:SF2">
    <property type="entry name" value="BLL5683 PROTEIN"/>
    <property type="match status" value="1"/>
</dbReference>
<comment type="caution">
    <text evidence="3">The sequence shown here is derived from an EMBL/GenBank/DDBJ whole genome shotgun (WGS) entry which is preliminary data.</text>
</comment>
<gene>
    <name evidence="3" type="ORF">ABVQ20_09195</name>
</gene>
<dbReference type="InterPro" id="IPR029052">
    <property type="entry name" value="Metallo-depent_PP-like"/>
</dbReference>
<accession>A0ABV2DBA5</accession>
<dbReference type="Gene3D" id="3.60.21.10">
    <property type="match status" value="1"/>
</dbReference>
<name>A0ABV2DBA5_9HYPH</name>
<sequence length="242" mass="26019">MRLAVVSDIHGNLRALEAVHARIKESSPDIIVNLGDCVSGPLWPEETAQYLIAENWPTVRGNHDRVLIEPPVSGLDDIDAFTHRCLSGASLAWLSTLPTTLLLAPEILLCHGSPDSDETFLLEEDGGNHFYPSGEDQVRRKLGRADARLVLCGHTHTPRVVHLSDSQLILNPGSVGVQAFPGLTVTGSPHARFAIATRADGAWSFSQGMIGYDWTEASARAAAAGFVSWEHGLLTGFGAVSR</sequence>